<evidence type="ECO:0000256" key="1">
    <source>
        <dbReference type="ARBA" id="ARBA00001107"/>
    </source>
</evidence>
<dbReference type="PIRSF" id="PIRSF006005">
    <property type="entry name" value="GalT_BS"/>
    <property type="match status" value="1"/>
</dbReference>
<dbReference type="InterPro" id="IPR005850">
    <property type="entry name" value="GalP_Utransf_C"/>
</dbReference>
<evidence type="ECO:0000256" key="8">
    <source>
        <dbReference type="ARBA" id="ARBA00023144"/>
    </source>
</evidence>
<dbReference type="InterPro" id="IPR023425">
    <property type="entry name" value="GalP_uridyl_Trfase_II_CS"/>
</dbReference>
<dbReference type="EMBL" id="JBHTOA010000048">
    <property type="protein sequence ID" value="MFD1400071.1"/>
    <property type="molecule type" value="Genomic_DNA"/>
</dbReference>
<keyword evidence="9 10" id="KW-0119">Carbohydrate metabolism</keyword>
<comment type="catalytic activity">
    <reaction evidence="1 10">
        <text>alpha-D-galactose 1-phosphate + UDP-alpha-D-glucose = alpha-D-glucose 1-phosphate + UDP-alpha-D-galactose</text>
        <dbReference type="Rhea" id="RHEA:13989"/>
        <dbReference type="ChEBI" id="CHEBI:58336"/>
        <dbReference type="ChEBI" id="CHEBI:58601"/>
        <dbReference type="ChEBI" id="CHEBI:58885"/>
        <dbReference type="ChEBI" id="CHEBI:66914"/>
        <dbReference type="EC" id="2.7.7.12"/>
    </reaction>
</comment>
<gene>
    <name evidence="10" type="primary">galT</name>
    <name evidence="13" type="ORF">ACFQ41_12205</name>
</gene>
<feature type="domain" description="Galactose-1-phosphate uridyl transferase N-terminal" evidence="11">
    <location>
        <begin position="18"/>
        <end position="224"/>
    </location>
</feature>
<comment type="pathway">
    <text evidence="3 10">Carbohydrate metabolism; galactose metabolism.</text>
</comment>
<dbReference type="RefSeq" id="WP_204118422.1">
    <property type="nucleotide sequence ID" value="NZ_BOLV01000004.1"/>
</dbReference>
<evidence type="ECO:0000259" key="12">
    <source>
        <dbReference type="Pfam" id="PF02744"/>
    </source>
</evidence>
<dbReference type="HAMAP" id="MF_00571">
    <property type="entry name" value="GalP_UDP_trans"/>
    <property type="match status" value="1"/>
</dbReference>
<keyword evidence="14" id="KW-1185">Reference proteome</keyword>
<dbReference type="NCBIfam" id="NF003629">
    <property type="entry name" value="PRK05270.1-2"/>
    <property type="match status" value="1"/>
</dbReference>
<feature type="domain" description="Galactose-1-phosphate uridyl transferase C-terminal" evidence="12">
    <location>
        <begin position="242"/>
        <end position="429"/>
    </location>
</feature>
<dbReference type="NCBIfam" id="TIGR01239">
    <property type="entry name" value="galT_2"/>
    <property type="match status" value="1"/>
</dbReference>
<evidence type="ECO:0000313" key="13">
    <source>
        <dbReference type="EMBL" id="MFD1400071.1"/>
    </source>
</evidence>
<accession>A0ABW4BHT4</accession>
<sequence length="486" mass="53941">MKAVERHVNWCLELNHDYTALDQVYLTNRTLALVGDEAQSLAGAEAGLDNLDLLVQAAVQNGVCEATTAAKQILEAELMALATPLPSSVNRQFWGAYATSPSTATDWFYQLSRANNYIQTRAIAKNIQFPAQTPYGELEITINLSKPEKDPKDIAAAAKVKALGYPLCQLCLENEGYRGRADYPARGNHRIVRFQLNGQTWGFQYSPYAYFPEHAIFLDSVHEPMHINRTTFTNLLAIVHMLPTYFVGSNADLPIVGGSMLSHEHYQGGHHTFAMAKAPVEKAINLPNYDAVEAGIVRWPMSVIRLTSANREQLAEAAEHIRATWAAYSDEAVSVRAFTDGTPHHTVTPIARRVGDAYQLDLVLRDNQTSAEYPDGIFHPHQDVQHIKRENIGLIEVMGLAVLPARLANELTEVKKYLLGQPNQIEPSHLPWAKQLQDQFTWTETNATGQLNEAVGRVFARVLEDAGVFKRDEAGQAAFGRFIAAL</sequence>
<dbReference type="PROSITE" id="PS01163">
    <property type="entry name" value="GAL_P_UDP_TRANSF_II"/>
    <property type="match status" value="1"/>
</dbReference>
<dbReference type="PANTHER" id="PTHR39191:SF1">
    <property type="entry name" value="DUF4922 DOMAIN-CONTAINING PROTEIN"/>
    <property type="match status" value="1"/>
</dbReference>
<evidence type="ECO:0000313" key="14">
    <source>
        <dbReference type="Proteomes" id="UP001597199"/>
    </source>
</evidence>
<comment type="similarity">
    <text evidence="4 10">Belongs to the galactose-1-phosphate uridylyltransferase type 2 family.</text>
</comment>
<comment type="caution">
    <text evidence="13">The sequence shown here is derived from an EMBL/GenBank/DDBJ whole genome shotgun (WGS) entry which is preliminary data.</text>
</comment>
<comment type="subcellular location">
    <subcellularLocation>
        <location evidence="2 10">Cytoplasm</location>
    </subcellularLocation>
</comment>
<dbReference type="Proteomes" id="UP001597199">
    <property type="component" value="Unassembled WGS sequence"/>
</dbReference>
<dbReference type="Pfam" id="PF01087">
    <property type="entry name" value="GalP_UDP_transf"/>
    <property type="match status" value="1"/>
</dbReference>
<organism evidence="13 14">
    <name type="scientific">Lacticaseibacillus suilingensis</name>
    <dbReference type="NCBI Taxonomy" id="2799577"/>
    <lineage>
        <taxon>Bacteria</taxon>
        <taxon>Bacillati</taxon>
        <taxon>Bacillota</taxon>
        <taxon>Bacilli</taxon>
        <taxon>Lactobacillales</taxon>
        <taxon>Lactobacillaceae</taxon>
        <taxon>Lacticaseibacillus</taxon>
    </lineage>
</organism>
<evidence type="ECO:0000256" key="6">
    <source>
        <dbReference type="ARBA" id="ARBA00022679"/>
    </source>
</evidence>
<keyword evidence="8 10" id="KW-0299">Galactose metabolism</keyword>
<dbReference type="Pfam" id="PF02744">
    <property type="entry name" value="GalP_UDP_tr_C"/>
    <property type="match status" value="1"/>
</dbReference>
<dbReference type="InterPro" id="IPR000766">
    <property type="entry name" value="GalP_uridyl_Trfase_II"/>
</dbReference>
<evidence type="ECO:0000256" key="3">
    <source>
        <dbReference type="ARBA" id="ARBA00004947"/>
    </source>
</evidence>
<dbReference type="NCBIfam" id="NF003633">
    <property type="entry name" value="PRK05270.2-2"/>
    <property type="match status" value="1"/>
</dbReference>
<evidence type="ECO:0000256" key="10">
    <source>
        <dbReference type="HAMAP-Rule" id="MF_00571"/>
    </source>
</evidence>
<protein>
    <recommendedName>
        <fullName evidence="10">Galactose-1-phosphate uridylyltransferase</fullName>
        <shortName evidence="10">Gal-1-P uridylyltransferase</shortName>
        <ecNumber evidence="10">2.7.7.12</ecNumber>
    </recommendedName>
    <alternativeName>
        <fullName evidence="10">UDP-glucose--hexose-1-phosphate uridylyltransferase</fullName>
    </alternativeName>
</protein>
<name>A0ABW4BHT4_9LACO</name>
<keyword evidence="6 10" id="KW-0808">Transferase</keyword>
<keyword evidence="7 10" id="KW-0548">Nucleotidyltransferase</keyword>
<evidence type="ECO:0000259" key="11">
    <source>
        <dbReference type="Pfam" id="PF01087"/>
    </source>
</evidence>
<keyword evidence="5 10" id="KW-0963">Cytoplasm</keyword>
<evidence type="ECO:0000256" key="4">
    <source>
        <dbReference type="ARBA" id="ARBA00008706"/>
    </source>
</evidence>
<proteinExistence type="inferred from homology"/>
<evidence type="ECO:0000256" key="9">
    <source>
        <dbReference type="ARBA" id="ARBA00023277"/>
    </source>
</evidence>
<dbReference type="PANTHER" id="PTHR39191">
    <property type="entry name" value="GALACTOSE-1-PHOSPHATE URIDYLYLTRANSFERASE"/>
    <property type="match status" value="1"/>
</dbReference>
<evidence type="ECO:0000256" key="2">
    <source>
        <dbReference type="ARBA" id="ARBA00004496"/>
    </source>
</evidence>
<reference evidence="14" key="1">
    <citation type="journal article" date="2019" name="Int. J. Syst. Evol. Microbiol.">
        <title>The Global Catalogue of Microorganisms (GCM) 10K type strain sequencing project: providing services to taxonomists for standard genome sequencing and annotation.</title>
        <authorList>
            <consortium name="The Broad Institute Genomics Platform"/>
            <consortium name="The Broad Institute Genome Sequencing Center for Infectious Disease"/>
            <person name="Wu L."/>
            <person name="Ma J."/>
        </authorList>
    </citation>
    <scope>NUCLEOTIDE SEQUENCE [LARGE SCALE GENOMIC DNA]</scope>
    <source>
        <strain evidence="14">CCM 9110</strain>
    </source>
</reference>
<dbReference type="GO" id="GO:0008108">
    <property type="term" value="F:UDP-glucose:hexose-1-phosphate uridylyltransferase activity"/>
    <property type="evidence" value="ECO:0007669"/>
    <property type="project" value="UniProtKB-EC"/>
</dbReference>
<dbReference type="InterPro" id="IPR005849">
    <property type="entry name" value="GalP_Utransf_N"/>
</dbReference>
<dbReference type="EC" id="2.7.7.12" evidence="10"/>
<evidence type="ECO:0000256" key="7">
    <source>
        <dbReference type="ARBA" id="ARBA00022695"/>
    </source>
</evidence>
<evidence type="ECO:0000256" key="5">
    <source>
        <dbReference type="ARBA" id="ARBA00022490"/>
    </source>
</evidence>
<dbReference type="NCBIfam" id="NF003630">
    <property type="entry name" value="PRK05270.1-3"/>
    <property type="match status" value="1"/>
</dbReference>